<feature type="transmembrane region" description="Helical" evidence="5">
    <location>
        <begin position="119"/>
        <end position="141"/>
    </location>
</feature>
<evidence type="ECO:0000256" key="2">
    <source>
        <dbReference type="ARBA" id="ARBA00022692"/>
    </source>
</evidence>
<dbReference type="InterPro" id="IPR036513">
    <property type="entry name" value="STAS_dom_sf"/>
</dbReference>
<feature type="transmembrane region" description="Helical" evidence="5">
    <location>
        <begin position="50"/>
        <end position="72"/>
    </location>
</feature>
<name>A0AAW5JWW4_9BACT</name>
<dbReference type="Gene3D" id="3.30.750.24">
    <property type="entry name" value="STAS domain"/>
    <property type="match status" value="1"/>
</dbReference>
<feature type="domain" description="STAS" evidence="6">
    <location>
        <begin position="442"/>
        <end position="540"/>
    </location>
</feature>
<organism evidence="7 8">
    <name type="scientific">Cloacibacillus evryensis</name>
    <dbReference type="NCBI Taxonomy" id="508460"/>
    <lineage>
        <taxon>Bacteria</taxon>
        <taxon>Thermotogati</taxon>
        <taxon>Synergistota</taxon>
        <taxon>Synergistia</taxon>
        <taxon>Synergistales</taxon>
        <taxon>Synergistaceae</taxon>
        <taxon>Cloacibacillus</taxon>
    </lineage>
</organism>
<dbReference type="CDD" id="cd07042">
    <property type="entry name" value="STAS_SulP_like_sulfate_transporter"/>
    <property type="match status" value="1"/>
</dbReference>
<evidence type="ECO:0000313" key="7">
    <source>
        <dbReference type="EMBL" id="MCQ4813045.1"/>
    </source>
</evidence>
<feature type="transmembrane region" description="Helical" evidence="5">
    <location>
        <begin position="380"/>
        <end position="409"/>
    </location>
</feature>
<feature type="transmembrane region" description="Helical" evidence="5">
    <location>
        <begin position="84"/>
        <end position="113"/>
    </location>
</feature>
<feature type="transmembrane region" description="Helical" evidence="5">
    <location>
        <begin position="342"/>
        <end position="359"/>
    </location>
</feature>
<keyword evidence="2 5" id="KW-0812">Transmembrane</keyword>
<sequence>MFENYVRILRSEFRGYNADRLAKDFSAGMTVAAVALPLALAFGVGSGADAAAGLITAIIGGIVMSLFSGASFQISGPTGAMSAVLAIVVARYGIDGLFTVSFMAGVILLLLGIFKLGKFISLIPAPVITGFTSGIAVIIALGQIDNMFGTVSRGETALERLISYHSLGFDINCAALFVALAVIVIMAAWPKRLAEKVPSSLAAIAIATLLSLLCGFDVATVGDIPRSLVSEARLSLSGIDFFRLPSMLSPAITIAALGMIESLLCGASGQQMTGGRFDANQELISQGIGNMLIPLLGGVPATAAIARTSVAIKSGCQTRLTGIFHGVGLLASMFFLSPVMSALPLSALAGVLMMTAWRMNEWHAIKKIFSSGFKSAMLQFLITMVCTVVFDLTVAIVIGIEFAMLVFILKAAELNIYFSKILNSKLRGRDDDVEAMHGEAYIAYVTGVVFFSNDDKLVRSFRDLPKCDKVIISLRGVPLIDFVGATTLIDIIRERLLAGTSVLICGVHPKVMQTLDRCNIYDVLDREHFSASVDTALFGEN</sequence>
<accession>A0AAW5JWW4</accession>
<keyword evidence="3 5" id="KW-1133">Transmembrane helix</keyword>
<dbReference type="Pfam" id="PF01740">
    <property type="entry name" value="STAS"/>
    <property type="match status" value="1"/>
</dbReference>
<reference evidence="7 8" key="1">
    <citation type="submission" date="2022-06" db="EMBL/GenBank/DDBJ databases">
        <title>Isolation of gut microbiota from human fecal samples.</title>
        <authorList>
            <person name="Pamer E.G."/>
            <person name="Barat B."/>
            <person name="Waligurski E."/>
            <person name="Medina S."/>
            <person name="Paddock L."/>
            <person name="Mostad J."/>
        </authorList>
    </citation>
    <scope>NUCLEOTIDE SEQUENCE [LARGE SCALE GENOMIC DNA]</scope>
    <source>
        <strain evidence="7 8">DFI.9.90</strain>
    </source>
</reference>
<keyword evidence="4 5" id="KW-0472">Membrane</keyword>
<evidence type="ECO:0000256" key="5">
    <source>
        <dbReference type="SAM" id="Phobius"/>
    </source>
</evidence>
<dbReference type="InterPro" id="IPR002645">
    <property type="entry name" value="STAS_dom"/>
</dbReference>
<dbReference type="GO" id="GO:0055085">
    <property type="term" value="P:transmembrane transport"/>
    <property type="evidence" value="ECO:0007669"/>
    <property type="project" value="InterPro"/>
</dbReference>
<keyword evidence="8" id="KW-1185">Reference proteome</keyword>
<feature type="transmembrane region" description="Helical" evidence="5">
    <location>
        <begin position="162"/>
        <end position="189"/>
    </location>
</feature>
<dbReference type="PANTHER" id="PTHR11814">
    <property type="entry name" value="SULFATE TRANSPORTER"/>
    <property type="match status" value="1"/>
</dbReference>
<dbReference type="PROSITE" id="PS50801">
    <property type="entry name" value="STAS"/>
    <property type="match status" value="1"/>
</dbReference>
<dbReference type="InterPro" id="IPR001902">
    <property type="entry name" value="SLC26A/SulP_fam"/>
</dbReference>
<comment type="caution">
    <text evidence="7">The sequence shown here is derived from an EMBL/GenBank/DDBJ whole genome shotgun (WGS) entry which is preliminary data.</text>
</comment>
<feature type="transmembrane region" description="Helical" evidence="5">
    <location>
        <begin position="241"/>
        <end position="264"/>
    </location>
</feature>
<gene>
    <name evidence="7" type="ORF">NE630_01250</name>
</gene>
<evidence type="ECO:0000256" key="1">
    <source>
        <dbReference type="ARBA" id="ARBA00004141"/>
    </source>
</evidence>
<evidence type="ECO:0000313" key="8">
    <source>
        <dbReference type="Proteomes" id="UP001205919"/>
    </source>
</evidence>
<dbReference type="Pfam" id="PF00916">
    <property type="entry name" value="Sulfate_transp"/>
    <property type="match status" value="1"/>
</dbReference>
<evidence type="ECO:0000256" key="3">
    <source>
        <dbReference type="ARBA" id="ARBA00022989"/>
    </source>
</evidence>
<feature type="transmembrane region" description="Helical" evidence="5">
    <location>
        <begin position="201"/>
        <end position="220"/>
    </location>
</feature>
<dbReference type="Proteomes" id="UP001205919">
    <property type="component" value="Unassembled WGS sequence"/>
</dbReference>
<dbReference type="EMBL" id="JANFYT010000002">
    <property type="protein sequence ID" value="MCQ4813045.1"/>
    <property type="molecule type" value="Genomic_DNA"/>
</dbReference>
<dbReference type="SUPFAM" id="SSF52091">
    <property type="entry name" value="SpoIIaa-like"/>
    <property type="match status" value="1"/>
</dbReference>
<dbReference type="InterPro" id="IPR011547">
    <property type="entry name" value="SLC26A/SulP_dom"/>
</dbReference>
<comment type="subcellular location">
    <subcellularLocation>
        <location evidence="1">Membrane</location>
        <topology evidence="1">Multi-pass membrane protein</topology>
    </subcellularLocation>
</comment>
<feature type="transmembrane region" description="Helical" evidence="5">
    <location>
        <begin position="21"/>
        <end position="44"/>
    </location>
</feature>
<evidence type="ECO:0000256" key="4">
    <source>
        <dbReference type="ARBA" id="ARBA00023136"/>
    </source>
</evidence>
<dbReference type="GO" id="GO:0016020">
    <property type="term" value="C:membrane"/>
    <property type="evidence" value="ECO:0007669"/>
    <property type="project" value="UniProtKB-SubCell"/>
</dbReference>
<feature type="transmembrane region" description="Helical" evidence="5">
    <location>
        <begin position="284"/>
        <end position="306"/>
    </location>
</feature>
<proteinExistence type="predicted"/>
<evidence type="ECO:0000259" key="6">
    <source>
        <dbReference type="PROSITE" id="PS50801"/>
    </source>
</evidence>
<dbReference type="RefSeq" id="WP_039918147.1">
    <property type="nucleotide sequence ID" value="NZ_CABKQM010000008.1"/>
</dbReference>
<dbReference type="AlphaFoldDB" id="A0AAW5JWW4"/>
<protein>
    <submittedName>
        <fullName evidence="7">SulP family inorganic anion transporter</fullName>
    </submittedName>
</protein>